<sequence length="292" mass="32166">MDLNQLRTFVTVAETASLTRAARLLFLSQPAVSAHIKSLETEFNVRLFRRTPRGMELTSSGLIMRDEASLALDAASKFVSRARSLHASGTCALGTISVPVILNLPLVLSQLRQRHQNVSLTIRQNISGHIIDSLLAGELDAGFIIGEVNEARLGAITISPITLCIVGPWAWKTRLEAAGWGQLQEFPWIVTPEKCSFSTITRDFLKSHGVSVQPAIVADQEKTLAELVALEAGITLMREDIAQVLQDNEELYIWPGDKTVSQLCFLWDREKETSPVVAALIDTVRDIWQVPG</sequence>
<name>A0A0A3Z3K8_9GAMM</name>
<organism evidence="6 7">
    <name type="scientific">Erwinia typographi</name>
    <dbReference type="NCBI Taxonomy" id="371042"/>
    <lineage>
        <taxon>Bacteria</taxon>
        <taxon>Pseudomonadati</taxon>
        <taxon>Pseudomonadota</taxon>
        <taxon>Gammaproteobacteria</taxon>
        <taxon>Enterobacterales</taxon>
        <taxon>Erwiniaceae</taxon>
        <taxon>Erwinia</taxon>
    </lineage>
</organism>
<dbReference type="EMBL" id="JRUQ01000041">
    <property type="protein sequence ID" value="KGT92216.1"/>
    <property type="molecule type" value="Genomic_DNA"/>
</dbReference>
<gene>
    <name evidence="6" type="ORF">NG99_14435</name>
</gene>
<dbReference type="Pfam" id="PF03466">
    <property type="entry name" value="LysR_substrate"/>
    <property type="match status" value="1"/>
</dbReference>
<dbReference type="RefSeq" id="WP_034894209.1">
    <property type="nucleotide sequence ID" value="NZ_JRUQ01000041.1"/>
</dbReference>
<dbReference type="STRING" id="371042.NG99_14435"/>
<comment type="caution">
    <text evidence="6">The sequence shown here is derived from an EMBL/GenBank/DDBJ whole genome shotgun (WGS) entry which is preliminary data.</text>
</comment>
<evidence type="ECO:0000256" key="1">
    <source>
        <dbReference type="ARBA" id="ARBA00009437"/>
    </source>
</evidence>
<comment type="similarity">
    <text evidence="1">Belongs to the LysR transcriptional regulatory family.</text>
</comment>
<dbReference type="Pfam" id="PF00126">
    <property type="entry name" value="HTH_1"/>
    <property type="match status" value="1"/>
</dbReference>
<keyword evidence="2" id="KW-0805">Transcription regulation</keyword>
<dbReference type="SUPFAM" id="SSF46785">
    <property type="entry name" value="Winged helix' DNA-binding domain"/>
    <property type="match status" value="1"/>
</dbReference>
<dbReference type="SUPFAM" id="SSF53850">
    <property type="entry name" value="Periplasmic binding protein-like II"/>
    <property type="match status" value="1"/>
</dbReference>
<dbReference type="InterPro" id="IPR036390">
    <property type="entry name" value="WH_DNA-bd_sf"/>
</dbReference>
<dbReference type="OrthoDB" id="8557381at2"/>
<keyword evidence="4" id="KW-0804">Transcription</keyword>
<dbReference type="InterPro" id="IPR005119">
    <property type="entry name" value="LysR_subst-bd"/>
</dbReference>
<dbReference type="Gene3D" id="3.40.190.290">
    <property type="match status" value="1"/>
</dbReference>
<dbReference type="eggNOG" id="COG0583">
    <property type="taxonomic scope" value="Bacteria"/>
</dbReference>
<feature type="domain" description="HTH lysR-type" evidence="5">
    <location>
        <begin position="1"/>
        <end position="58"/>
    </location>
</feature>
<evidence type="ECO:0000259" key="5">
    <source>
        <dbReference type="PROSITE" id="PS50931"/>
    </source>
</evidence>
<dbReference type="PANTHER" id="PTHR30126:SF40">
    <property type="entry name" value="HTH-TYPE TRANSCRIPTIONAL REGULATOR GLTR"/>
    <property type="match status" value="1"/>
</dbReference>
<accession>A0A0A3Z3K8</accession>
<dbReference type="GO" id="GO:0003700">
    <property type="term" value="F:DNA-binding transcription factor activity"/>
    <property type="evidence" value="ECO:0007669"/>
    <property type="project" value="InterPro"/>
</dbReference>
<dbReference type="Proteomes" id="UP000030351">
    <property type="component" value="Unassembled WGS sequence"/>
</dbReference>
<dbReference type="Gene3D" id="1.10.10.10">
    <property type="entry name" value="Winged helix-like DNA-binding domain superfamily/Winged helix DNA-binding domain"/>
    <property type="match status" value="1"/>
</dbReference>
<dbReference type="AlphaFoldDB" id="A0A0A3Z3K8"/>
<evidence type="ECO:0000313" key="7">
    <source>
        <dbReference type="Proteomes" id="UP000030351"/>
    </source>
</evidence>
<dbReference type="FunFam" id="1.10.10.10:FF:000001">
    <property type="entry name" value="LysR family transcriptional regulator"/>
    <property type="match status" value="1"/>
</dbReference>
<reference evidence="6 7" key="1">
    <citation type="submission" date="2014-10" db="EMBL/GenBank/DDBJ databases">
        <title>Genome sequence of Erwinia typographi M043b.</title>
        <authorList>
            <person name="Chan K.-G."/>
            <person name="Tan W.-S."/>
        </authorList>
    </citation>
    <scope>NUCLEOTIDE SEQUENCE [LARGE SCALE GENOMIC DNA]</scope>
    <source>
        <strain evidence="6 7">M043b</strain>
    </source>
</reference>
<dbReference type="CDD" id="cd05466">
    <property type="entry name" value="PBP2_LTTR_substrate"/>
    <property type="match status" value="1"/>
</dbReference>
<evidence type="ECO:0000256" key="2">
    <source>
        <dbReference type="ARBA" id="ARBA00023015"/>
    </source>
</evidence>
<dbReference type="PANTHER" id="PTHR30126">
    <property type="entry name" value="HTH-TYPE TRANSCRIPTIONAL REGULATOR"/>
    <property type="match status" value="1"/>
</dbReference>
<keyword evidence="7" id="KW-1185">Reference proteome</keyword>
<dbReference type="PRINTS" id="PR00039">
    <property type="entry name" value="HTHLYSR"/>
</dbReference>
<evidence type="ECO:0000256" key="3">
    <source>
        <dbReference type="ARBA" id="ARBA00023125"/>
    </source>
</evidence>
<dbReference type="InterPro" id="IPR036388">
    <property type="entry name" value="WH-like_DNA-bd_sf"/>
</dbReference>
<proteinExistence type="inferred from homology"/>
<keyword evidence="3" id="KW-0238">DNA-binding</keyword>
<dbReference type="GO" id="GO:0000976">
    <property type="term" value="F:transcription cis-regulatory region binding"/>
    <property type="evidence" value="ECO:0007669"/>
    <property type="project" value="TreeGrafter"/>
</dbReference>
<dbReference type="PROSITE" id="PS50931">
    <property type="entry name" value="HTH_LYSR"/>
    <property type="match status" value="1"/>
</dbReference>
<evidence type="ECO:0000313" key="6">
    <source>
        <dbReference type="EMBL" id="KGT92216.1"/>
    </source>
</evidence>
<evidence type="ECO:0000256" key="4">
    <source>
        <dbReference type="ARBA" id="ARBA00023163"/>
    </source>
</evidence>
<dbReference type="InterPro" id="IPR000847">
    <property type="entry name" value="LysR_HTH_N"/>
</dbReference>
<protein>
    <submittedName>
        <fullName evidence="6">LysR family transcriptional regulator</fullName>
    </submittedName>
</protein>